<dbReference type="AlphaFoldDB" id="A0A418PSH6"/>
<evidence type="ECO:0000259" key="1">
    <source>
        <dbReference type="Pfam" id="PF01471"/>
    </source>
</evidence>
<dbReference type="InterPro" id="IPR024408">
    <property type="entry name" value="Muramidase"/>
</dbReference>
<reference evidence="3 4" key="1">
    <citation type="submission" date="2018-09" db="EMBL/GenBank/DDBJ databases">
        <authorList>
            <person name="Wang X."/>
            <person name="Du Z."/>
        </authorList>
    </citation>
    <scope>NUCLEOTIDE SEQUENCE [LARGE SCALE GENOMIC DNA]</scope>
    <source>
        <strain evidence="3 4">N3</strain>
    </source>
</reference>
<dbReference type="InterPro" id="IPR036365">
    <property type="entry name" value="PGBD-like_sf"/>
</dbReference>
<gene>
    <name evidence="3" type="ORF">D0X99_10325</name>
</gene>
<protein>
    <submittedName>
        <fullName evidence="3">DUF3380 domain-containing protein</fullName>
    </submittedName>
</protein>
<name>A0A418PSH6_9BACT</name>
<evidence type="ECO:0000259" key="2">
    <source>
        <dbReference type="Pfam" id="PF11860"/>
    </source>
</evidence>
<proteinExistence type="predicted"/>
<feature type="domain" description="N-acetylmuramidase" evidence="2">
    <location>
        <begin position="94"/>
        <end position="272"/>
    </location>
</feature>
<organism evidence="3 4">
    <name type="scientific">Algoriphagus lacus</name>
    <dbReference type="NCBI Taxonomy" id="2056311"/>
    <lineage>
        <taxon>Bacteria</taxon>
        <taxon>Pseudomonadati</taxon>
        <taxon>Bacteroidota</taxon>
        <taxon>Cytophagia</taxon>
        <taxon>Cytophagales</taxon>
        <taxon>Cyclobacteriaceae</taxon>
        <taxon>Algoriphagus</taxon>
    </lineage>
</organism>
<evidence type="ECO:0000313" key="3">
    <source>
        <dbReference type="EMBL" id="RIW15810.1"/>
    </source>
</evidence>
<keyword evidence="4" id="KW-1185">Reference proteome</keyword>
<accession>A0A418PSH6</accession>
<dbReference type="Gene3D" id="1.10.101.10">
    <property type="entry name" value="PGBD-like superfamily/PGBD"/>
    <property type="match status" value="1"/>
</dbReference>
<dbReference type="SUPFAM" id="SSF47090">
    <property type="entry name" value="PGBD-like"/>
    <property type="match status" value="1"/>
</dbReference>
<comment type="caution">
    <text evidence="3">The sequence shown here is derived from an EMBL/GenBank/DDBJ whole genome shotgun (WGS) entry which is preliminary data.</text>
</comment>
<dbReference type="Pfam" id="PF01471">
    <property type="entry name" value="PG_binding_1"/>
    <property type="match status" value="1"/>
</dbReference>
<dbReference type="InterPro" id="IPR036366">
    <property type="entry name" value="PGBDSf"/>
</dbReference>
<dbReference type="InterPro" id="IPR002477">
    <property type="entry name" value="Peptidoglycan-bd-like"/>
</dbReference>
<sequence>MQTVKLKSRGPLVSYLQELLGKLGYQIPTTGYFGEMTDSAVRDFQEKNNLVVDGEVAIKTWTVLIDKTRPALTLGDKFLGEQDLKAFALKHQLELPAVKAVNEVESSGKGFLVDGRPKILFEGHIFWRQLEERGFNPRLISNPSNLDVLYSKWTKAHYLGGTREYDRLEKAANLLPDPKVREAALASVSWGSYQIMGFHAKKLGYPSVQGFVDEMYLHERNQLEAFGRYISAFGCVTHLRNKNWAGFAKCYNGPAYAQNKYDIKLAQAYQKHLSHP</sequence>
<feature type="domain" description="Peptidoglycan binding-like" evidence="1">
    <location>
        <begin position="9"/>
        <end position="64"/>
    </location>
</feature>
<dbReference type="RefSeq" id="WP_119477746.1">
    <property type="nucleotide sequence ID" value="NZ_QXML01000004.1"/>
</dbReference>
<dbReference type="OrthoDB" id="1523598at2"/>
<evidence type="ECO:0000313" key="4">
    <source>
        <dbReference type="Proteomes" id="UP000283522"/>
    </source>
</evidence>
<dbReference type="Pfam" id="PF11860">
    <property type="entry name" value="Muramidase"/>
    <property type="match status" value="1"/>
</dbReference>
<dbReference type="Proteomes" id="UP000283522">
    <property type="component" value="Unassembled WGS sequence"/>
</dbReference>
<dbReference type="EMBL" id="QXML01000004">
    <property type="protein sequence ID" value="RIW15810.1"/>
    <property type="molecule type" value="Genomic_DNA"/>
</dbReference>